<proteinExistence type="inferred from homology"/>
<dbReference type="PANTHER" id="PTHR22683">
    <property type="entry name" value="SPORULATION PROTEIN RELATED"/>
    <property type="match status" value="1"/>
</dbReference>
<evidence type="ECO:0000256" key="1">
    <source>
        <dbReference type="ARBA" id="ARBA00004533"/>
    </source>
</evidence>
<name>K1JQT1_9BURK</name>
<dbReference type="SUPFAM" id="SSF46785">
    <property type="entry name" value="Winged helix' DNA-binding domain"/>
    <property type="match status" value="1"/>
</dbReference>
<evidence type="ECO:0000256" key="7">
    <source>
        <dbReference type="ARBA" id="ARBA00022741"/>
    </source>
</evidence>
<dbReference type="CDD" id="cd01127">
    <property type="entry name" value="TrwB_TraG_TraD_VirD4"/>
    <property type="match status" value="1"/>
</dbReference>
<feature type="region of interest" description="Disordered" evidence="16">
    <location>
        <begin position="1"/>
        <end position="22"/>
    </location>
</feature>
<dbReference type="InterPro" id="IPR041027">
    <property type="entry name" value="FtsK_alpha"/>
</dbReference>
<dbReference type="Pfam" id="PF17854">
    <property type="entry name" value="FtsK_alpha"/>
    <property type="match status" value="1"/>
</dbReference>
<evidence type="ECO:0000256" key="4">
    <source>
        <dbReference type="ARBA" id="ARBA00022475"/>
    </source>
</evidence>
<feature type="domain" description="FtsK" evidence="18">
    <location>
        <begin position="453"/>
        <end position="663"/>
    </location>
</feature>
<dbReference type="InterPro" id="IPR018541">
    <property type="entry name" value="Ftsk_gamma"/>
</dbReference>
<comment type="similarity">
    <text evidence="3">Belongs to the FtsK/SpoIIIE/SftA family.</text>
</comment>
<dbReference type="Proteomes" id="UP000005835">
    <property type="component" value="Unassembled WGS sequence"/>
</dbReference>
<dbReference type="InterPro" id="IPR036390">
    <property type="entry name" value="WH_DNA-bd_sf"/>
</dbReference>
<keyword evidence="12 17" id="KW-0472">Membrane</keyword>
<feature type="compositionally biased region" description="Acidic residues" evidence="16">
    <location>
        <begin position="722"/>
        <end position="732"/>
    </location>
</feature>
<comment type="subcellular location">
    <subcellularLocation>
        <location evidence="1">Cell inner membrane</location>
    </subcellularLocation>
    <subcellularLocation>
        <location evidence="2">Cell membrane</location>
        <topology evidence="2">Multi-pass membrane protein</topology>
    </subcellularLocation>
</comment>
<comment type="caution">
    <text evidence="19">The sequence shown here is derived from an EMBL/GenBank/DDBJ whole genome shotgun (WGS) entry which is preliminary data.</text>
</comment>
<evidence type="ECO:0000256" key="15">
    <source>
        <dbReference type="PROSITE-ProRule" id="PRU00289"/>
    </source>
</evidence>
<dbReference type="PROSITE" id="PS50901">
    <property type="entry name" value="FTSK"/>
    <property type="match status" value="1"/>
</dbReference>
<gene>
    <name evidence="19" type="ORF">HMPREF9465_02360</name>
</gene>
<evidence type="ECO:0000256" key="2">
    <source>
        <dbReference type="ARBA" id="ARBA00004651"/>
    </source>
</evidence>
<feature type="binding site" evidence="15">
    <location>
        <begin position="470"/>
        <end position="477"/>
    </location>
    <ligand>
        <name>ATP</name>
        <dbReference type="ChEBI" id="CHEBI:30616"/>
    </ligand>
</feature>
<evidence type="ECO:0000256" key="10">
    <source>
        <dbReference type="ARBA" id="ARBA00022989"/>
    </source>
</evidence>
<evidence type="ECO:0000256" key="3">
    <source>
        <dbReference type="ARBA" id="ARBA00006474"/>
    </source>
</evidence>
<keyword evidence="7 15" id="KW-0547">Nucleotide-binding</keyword>
<dbReference type="InterPro" id="IPR002543">
    <property type="entry name" value="FtsK_dom"/>
</dbReference>
<dbReference type="InterPro" id="IPR050206">
    <property type="entry name" value="FtsK/SpoIIIE/SftA"/>
</dbReference>
<feature type="transmembrane region" description="Helical" evidence="17">
    <location>
        <begin position="105"/>
        <end position="127"/>
    </location>
</feature>
<dbReference type="SUPFAM" id="SSF52540">
    <property type="entry name" value="P-loop containing nucleoside triphosphate hydrolases"/>
    <property type="match status" value="1"/>
</dbReference>
<keyword evidence="5" id="KW-0132">Cell division</keyword>
<evidence type="ECO:0000256" key="5">
    <source>
        <dbReference type="ARBA" id="ARBA00022618"/>
    </source>
</evidence>
<dbReference type="GO" id="GO:0003677">
    <property type="term" value="F:DNA binding"/>
    <property type="evidence" value="ECO:0007669"/>
    <property type="project" value="UniProtKB-KW"/>
</dbReference>
<dbReference type="Pfam" id="PF13491">
    <property type="entry name" value="FtsK_4TM"/>
    <property type="match status" value="1"/>
</dbReference>
<evidence type="ECO:0000256" key="11">
    <source>
        <dbReference type="ARBA" id="ARBA00023125"/>
    </source>
</evidence>
<evidence type="ECO:0000256" key="17">
    <source>
        <dbReference type="SAM" id="Phobius"/>
    </source>
</evidence>
<keyword evidence="13" id="KW-0131">Cell cycle</keyword>
<evidence type="ECO:0000256" key="6">
    <source>
        <dbReference type="ARBA" id="ARBA00022692"/>
    </source>
</evidence>
<keyword evidence="6 17" id="KW-0812">Transmembrane</keyword>
<evidence type="ECO:0000313" key="19">
    <source>
        <dbReference type="EMBL" id="EKB30092.1"/>
    </source>
</evidence>
<reference evidence="19 20" key="1">
    <citation type="submission" date="2012-05" db="EMBL/GenBank/DDBJ databases">
        <title>The Genome Sequence of Sutterella wadsworthensis 2_1_59BFAA.</title>
        <authorList>
            <consortium name="The Broad Institute Genome Sequencing Platform"/>
            <person name="Earl A."/>
            <person name="Ward D."/>
            <person name="Feldgarden M."/>
            <person name="Gevers D."/>
            <person name="Daigneault M."/>
            <person name="Strauss J."/>
            <person name="Allen-Vercoe E."/>
            <person name="Walker B."/>
            <person name="Young S.K."/>
            <person name="Zeng Q."/>
            <person name="Gargeya S."/>
            <person name="Fitzgerald M."/>
            <person name="Haas B."/>
            <person name="Abouelleil A."/>
            <person name="Alvarado L."/>
            <person name="Arachchi H.M."/>
            <person name="Berlin A.M."/>
            <person name="Chapman S.B."/>
            <person name="Goldberg J."/>
            <person name="Griggs A."/>
            <person name="Gujja S."/>
            <person name="Hansen M."/>
            <person name="Howarth C."/>
            <person name="Imamovic A."/>
            <person name="Larimer J."/>
            <person name="McCowen C."/>
            <person name="Montmayeur A."/>
            <person name="Murphy C."/>
            <person name="Neiman D."/>
            <person name="Pearson M."/>
            <person name="Priest M."/>
            <person name="Roberts A."/>
            <person name="Saif S."/>
            <person name="Shea T."/>
            <person name="Sisk P."/>
            <person name="Sykes S."/>
            <person name="Wortman J."/>
            <person name="Nusbaum C."/>
            <person name="Birren B."/>
        </authorList>
    </citation>
    <scope>NUCLEOTIDE SEQUENCE [LARGE SCALE GENOMIC DNA]</scope>
    <source>
        <strain evidence="19 20">2_1_59BFAA</strain>
    </source>
</reference>
<evidence type="ECO:0000313" key="20">
    <source>
        <dbReference type="Proteomes" id="UP000005835"/>
    </source>
</evidence>
<feature type="transmembrane region" description="Helical" evidence="17">
    <location>
        <begin position="52"/>
        <end position="74"/>
    </location>
</feature>
<feature type="region of interest" description="Disordered" evidence="16">
    <location>
        <begin position="717"/>
        <end position="747"/>
    </location>
</feature>
<keyword evidence="9 15" id="KW-0067">ATP-binding</keyword>
<accession>K1JQT1</accession>
<dbReference type="GO" id="GO:0007059">
    <property type="term" value="P:chromosome segregation"/>
    <property type="evidence" value="ECO:0007669"/>
    <property type="project" value="UniProtKB-KW"/>
</dbReference>
<dbReference type="STRING" id="742823.HMPREF9465_02360"/>
<dbReference type="PATRIC" id="fig|742823.3.peg.2365"/>
<dbReference type="Gene3D" id="1.10.10.10">
    <property type="entry name" value="Winged helix-like DNA-binding domain superfamily/Winged helix DNA-binding domain"/>
    <property type="match status" value="1"/>
</dbReference>
<evidence type="ECO:0000256" key="13">
    <source>
        <dbReference type="ARBA" id="ARBA00023306"/>
    </source>
</evidence>
<dbReference type="GO" id="GO:0051301">
    <property type="term" value="P:cell division"/>
    <property type="evidence" value="ECO:0007669"/>
    <property type="project" value="UniProtKB-KW"/>
</dbReference>
<dbReference type="Pfam" id="PF09397">
    <property type="entry name" value="FtsK_gamma"/>
    <property type="match status" value="1"/>
</dbReference>
<protein>
    <recommendedName>
        <fullName evidence="18">FtsK domain-containing protein</fullName>
    </recommendedName>
</protein>
<evidence type="ECO:0000259" key="18">
    <source>
        <dbReference type="PROSITE" id="PS50901"/>
    </source>
</evidence>
<keyword evidence="8" id="KW-0159">Chromosome partition</keyword>
<dbReference type="eggNOG" id="COG1674">
    <property type="taxonomic scope" value="Bacteria"/>
</dbReference>
<dbReference type="GO" id="GO:0005886">
    <property type="term" value="C:plasma membrane"/>
    <property type="evidence" value="ECO:0007669"/>
    <property type="project" value="UniProtKB-SubCell"/>
</dbReference>
<dbReference type="Gene3D" id="3.30.980.40">
    <property type="match status" value="1"/>
</dbReference>
<dbReference type="GO" id="GO:0005524">
    <property type="term" value="F:ATP binding"/>
    <property type="evidence" value="ECO:0007669"/>
    <property type="project" value="UniProtKB-UniRule"/>
</dbReference>
<organism evidence="19 20">
    <name type="scientific">Sutterella wadsworthensis 2_1_59BFAA</name>
    <dbReference type="NCBI Taxonomy" id="742823"/>
    <lineage>
        <taxon>Bacteria</taxon>
        <taxon>Pseudomonadati</taxon>
        <taxon>Pseudomonadota</taxon>
        <taxon>Betaproteobacteria</taxon>
        <taxon>Burkholderiales</taxon>
        <taxon>Sutterellaceae</taxon>
        <taxon>Sutterella</taxon>
    </lineage>
</organism>
<dbReference type="SMART" id="SM00843">
    <property type="entry name" value="Ftsk_gamma"/>
    <property type="match status" value="1"/>
</dbReference>
<dbReference type="Pfam" id="PF01580">
    <property type="entry name" value="FtsK_SpoIIIE"/>
    <property type="match status" value="1"/>
</dbReference>
<sequence length="808" mass="88232">MTRETKKGTRKQKTKKDVRDQATEPVVQAAAVPGRDLKGLLCAWFMNTIRTLWAWSWLLSVFFAIVIALTLGSYSLNDPSFSVSTGRTPENFCGALGAWTADLMLSAFGFSAWWFVLGSAMIGFFAIRTAWRRLKGETDPLRINPPKITAAVGFLAVLVGSTCLEALRLRRFQMILPGEPGGILGDSLAWGIRHYIGVGLSTVLFVSLIAVGLSLLMDFQWGDVAERIGRFICCWFIDPVARLLKTKRREEVLAPQDEPETVDTDASIVPIVRVVDDDTPPAAFVETLARADAFSASVPASAGPAVQAAPRASKHADCPLSMSLLDEPPAHREANSADDLQMTGRLIVSKLKSYGIEASIGGIQPGPVITQYWLEPGPGVKGSQIDNVRDDLRRTLGVQAVRVVPSIPNTSFIGLEVPNPVRETVRLKEILESKAFRESTAPLTLALGKDIGGKAFVIDLAKMPHLLVAGTTGSGKSVGINAMILSMLYRNSPADLRLVLIDPKMLEFSLYNGIPHLLCPVVTDMNKAASALKWLTREMDRRYAVMSRMGVRHFNNYNEKIRRAAENGETIPDPLQSPEDPVQKPLEVWPFIVCIVDELADLMLTNRKEVEGEITRLTQKARAAGIHLIIATQRPSVDVVTSLIKANVPTRISFQVASGIDSRVILGESGAESLLGWGDMLLRRPGVPQSTRIQGCFVADDEVLRVVTELQKLGEPDYIDSVTEEPDDEGGDGDAGAGGGRRSGESDPLYDKAVDLVLRERRATISFVQRHLGVGYNRAANLLEAMEEARIVSKANSMGRREILVPEN</sequence>
<feature type="transmembrane region" description="Helical" evidence="17">
    <location>
        <begin position="195"/>
        <end position="217"/>
    </location>
</feature>
<dbReference type="InterPro" id="IPR027417">
    <property type="entry name" value="P-loop_NTPase"/>
</dbReference>
<evidence type="ECO:0000256" key="12">
    <source>
        <dbReference type="ARBA" id="ARBA00023136"/>
    </source>
</evidence>
<keyword evidence="11" id="KW-0238">DNA-binding</keyword>
<dbReference type="InterPro" id="IPR025199">
    <property type="entry name" value="FtsK_4TM"/>
</dbReference>
<keyword evidence="4" id="KW-1003">Cell membrane</keyword>
<comment type="function">
    <text evidence="14">Essential cell division protein that coordinates cell division and chromosome segregation. The N-terminus is involved in assembly of the cell-division machinery. The C-terminus functions as a DNA motor that moves dsDNA in an ATP-dependent manner towards the dif recombination site, which is located within the replication terminus region. Translocation stops specifically at Xer-dif sites, where FtsK interacts with the Xer recombinase, allowing activation of chromosome unlinking by recombination. FtsK orienting polar sequences (KOPS) guide the direction of DNA translocation. FtsK can remove proteins from DNA as it translocates, but translocation stops specifically at XerCD-dif site, thereby preventing removal of XerC and XerD from dif.</text>
</comment>
<dbReference type="AlphaFoldDB" id="K1JQT1"/>
<dbReference type="EMBL" id="ADMG01000058">
    <property type="protein sequence ID" value="EKB30092.1"/>
    <property type="molecule type" value="Genomic_DNA"/>
</dbReference>
<dbReference type="PANTHER" id="PTHR22683:SF41">
    <property type="entry name" value="DNA TRANSLOCASE FTSK"/>
    <property type="match status" value="1"/>
</dbReference>
<keyword evidence="20" id="KW-1185">Reference proteome</keyword>
<dbReference type="HOGENOM" id="CLU_001981_9_7_4"/>
<evidence type="ECO:0000256" key="16">
    <source>
        <dbReference type="SAM" id="MobiDB-lite"/>
    </source>
</evidence>
<keyword evidence="10 17" id="KW-1133">Transmembrane helix</keyword>
<evidence type="ECO:0000256" key="9">
    <source>
        <dbReference type="ARBA" id="ARBA00022840"/>
    </source>
</evidence>
<dbReference type="RefSeq" id="WP_005437342.1">
    <property type="nucleotide sequence ID" value="NZ_JH815522.1"/>
</dbReference>
<dbReference type="InterPro" id="IPR036388">
    <property type="entry name" value="WH-like_DNA-bd_sf"/>
</dbReference>
<dbReference type="Gene3D" id="3.40.50.300">
    <property type="entry name" value="P-loop containing nucleotide triphosphate hydrolases"/>
    <property type="match status" value="1"/>
</dbReference>
<evidence type="ECO:0000256" key="8">
    <source>
        <dbReference type="ARBA" id="ARBA00022829"/>
    </source>
</evidence>
<evidence type="ECO:0000256" key="14">
    <source>
        <dbReference type="ARBA" id="ARBA00024784"/>
    </source>
</evidence>